<keyword evidence="1" id="KW-0812">Transmembrane</keyword>
<reference evidence="2" key="1">
    <citation type="submission" date="2023-02" db="EMBL/GenBank/DDBJ databases">
        <title>Identification and recombinant expression of a fungal hydrolase from Papiliotrema laurentii that hydrolyzes apple cutin and clears colloidal polyester polyurethane.</title>
        <authorList>
            <consortium name="DOE Joint Genome Institute"/>
            <person name="Roman V.A."/>
            <person name="Bojanowski C."/>
            <person name="Crable B.R."/>
            <person name="Wagner D.N."/>
            <person name="Hung C.S."/>
            <person name="Nadeau L.J."/>
            <person name="Schratz L."/>
            <person name="Haridas S."/>
            <person name="Pangilinan J."/>
            <person name="Lipzen A."/>
            <person name="Na H."/>
            <person name="Yan M."/>
            <person name="Ng V."/>
            <person name="Grigoriev I.V."/>
            <person name="Spatafora J.W."/>
            <person name="Barlow D."/>
            <person name="Biffinger J."/>
            <person name="Kelley-Loughnane N."/>
            <person name="Varaljay V.A."/>
            <person name="Crookes-Goodson W.J."/>
        </authorList>
    </citation>
    <scope>NUCLEOTIDE SEQUENCE</scope>
    <source>
        <strain evidence="2">5307AH</strain>
    </source>
</reference>
<organism evidence="2 3">
    <name type="scientific">Papiliotrema laurentii</name>
    <name type="common">Cryptococcus laurentii</name>
    <dbReference type="NCBI Taxonomy" id="5418"/>
    <lineage>
        <taxon>Eukaryota</taxon>
        <taxon>Fungi</taxon>
        <taxon>Dikarya</taxon>
        <taxon>Basidiomycota</taxon>
        <taxon>Agaricomycotina</taxon>
        <taxon>Tremellomycetes</taxon>
        <taxon>Tremellales</taxon>
        <taxon>Rhynchogastremaceae</taxon>
        <taxon>Papiliotrema</taxon>
    </lineage>
</organism>
<keyword evidence="1" id="KW-0472">Membrane</keyword>
<keyword evidence="3" id="KW-1185">Reference proteome</keyword>
<protein>
    <submittedName>
        <fullName evidence="2">Uncharacterized protein</fullName>
    </submittedName>
</protein>
<dbReference type="EMBL" id="JAODAN010000010">
    <property type="protein sequence ID" value="KAK1921621.1"/>
    <property type="molecule type" value="Genomic_DNA"/>
</dbReference>
<gene>
    <name evidence="2" type="ORF">DB88DRAFT_498601</name>
</gene>
<accession>A0AAD9CYT3</accession>
<keyword evidence="1" id="KW-1133">Transmembrane helix</keyword>
<evidence type="ECO:0000313" key="2">
    <source>
        <dbReference type="EMBL" id="KAK1921621.1"/>
    </source>
</evidence>
<evidence type="ECO:0000313" key="3">
    <source>
        <dbReference type="Proteomes" id="UP001182556"/>
    </source>
</evidence>
<feature type="transmembrane region" description="Helical" evidence="1">
    <location>
        <begin position="251"/>
        <end position="269"/>
    </location>
</feature>
<dbReference type="Proteomes" id="UP001182556">
    <property type="component" value="Unassembled WGS sequence"/>
</dbReference>
<name>A0AAD9CYT3_PAPLA</name>
<dbReference type="AlphaFoldDB" id="A0AAD9CYT3"/>
<feature type="transmembrane region" description="Helical" evidence="1">
    <location>
        <begin position="177"/>
        <end position="199"/>
    </location>
</feature>
<feature type="transmembrane region" description="Helical" evidence="1">
    <location>
        <begin position="79"/>
        <end position="100"/>
    </location>
</feature>
<feature type="transmembrane region" description="Helical" evidence="1">
    <location>
        <begin position="220"/>
        <end position="239"/>
    </location>
</feature>
<evidence type="ECO:0000256" key="1">
    <source>
        <dbReference type="SAM" id="Phobius"/>
    </source>
</evidence>
<comment type="caution">
    <text evidence="2">The sequence shown here is derived from an EMBL/GenBank/DDBJ whole genome shotgun (WGS) entry which is preliminary data.</text>
</comment>
<sequence>MPGLSHIHTYLPHLLAPIHPYLPFGLIDLFGAARLSLIIDWIASGVFDPPAPEHEVRSKTKKKKIATKTRSRATLLQELFGLMVVLFGGETFLCLCTGQTPSWLVNPNVALLFGGIHVLQTRTPIRRLLPSKPTLGLELLLSLPDAIGRTLLLTKFSVLPLLHASSSVLPKTPTTLLLTPFIVAVPFASIAFSTFNLFSPEPKFQTPLELREYGWAYADTWLPVVVPVLLLSLIGPVEGWSFGWGWSEEEALVLCTAFVWIVFAGKAVYHLGNRREQWLEMFRISGKKIKTA</sequence>
<proteinExistence type="predicted"/>